<dbReference type="Pfam" id="PF00126">
    <property type="entry name" value="HTH_1"/>
    <property type="match status" value="1"/>
</dbReference>
<dbReference type="InterPro" id="IPR036390">
    <property type="entry name" value="WH_DNA-bd_sf"/>
</dbReference>
<dbReference type="SUPFAM" id="SSF46785">
    <property type="entry name" value="Winged helix' DNA-binding domain"/>
    <property type="match status" value="1"/>
</dbReference>
<dbReference type="PRINTS" id="PR00039">
    <property type="entry name" value="HTHLYSR"/>
</dbReference>
<reference evidence="7" key="1">
    <citation type="submission" date="2017-01" db="EMBL/GenBank/DDBJ databases">
        <authorList>
            <person name="Brunel B."/>
        </authorList>
    </citation>
    <scope>NUCLEOTIDE SEQUENCE [LARGE SCALE GENOMIC DNA]</scope>
</reference>
<dbReference type="EMBL" id="FTPD01000013">
    <property type="protein sequence ID" value="SIT55268.1"/>
    <property type="molecule type" value="Genomic_DNA"/>
</dbReference>
<evidence type="ECO:0000256" key="2">
    <source>
        <dbReference type="ARBA" id="ARBA00023015"/>
    </source>
</evidence>
<protein>
    <submittedName>
        <fullName evidence="6">LysR family transcriptional regulator</fullName>
    </submittedName>
</protein>
<dbReference type="AlphaFoldDB" id="A0A1R3V5X7"/>
<keyword evidence="2" id="KW-0805">Transcription regulation</keyword>
<organism evidence="6 7">
    <name type="scientific">Mesorhizobium prunaredense</name>
    <dbReference type="NCBI Taxonomy" id="1631249"/>
    <lineage>
        <taxon>Bacteria</taxon>
        <taxon>Pseudomonadati</taxon>
        <taxon>Pseudomonadota</taxon>
        <taxon>Alphaproteobacteria</taxon>
        <taxon>Hyphomicrobiales</taxon>
        <taxon>Phyllobacteriaceae</taxon>
        <taxon>Mesorhizobium</taxon>
    </lineage>
</organism>
<dbReference type="Gene3D" id="3.40.190.290">
    <property type="match status" value="1"/>
</dbReference>
<dbReference type="STRING" id="1631249.BQ8794_200271"/>
<evidence type="ECO:0000256" key="1">
    <source>
        <dbReference type="ARBA" id="ARBA00009437"/>
    </source>
</evidence>
<dbReference type="PROSITE" id="PS50931">
    <property type="entry name" value="HTH_LYSR"/>
    <property type="match status" value="1"/>
</dbReference>
<dbReference type="GO" id="GO:0000976">
    <property type="term" value="F:transcription cis-regulatory region binding"/>
    <property type="evidence" value="ECO:0007669"/>
    <property type="project" value="TreeGrafter"/>
</dbReference>
<evidence type="ECO:0000259" key="5">
    <source>
        <dbReference type="PROSITE" id="PS50931"/>
    </source>
</evidence>
<dbReference type="Pfam" id="PF03466">
    <property type="entry name" value="LysR_substrate"/>
    <property type="match status" value="1"/>
</dbReference>
<evidence type="ECO:0000256" key="3">
    <source>
        <dbReference type="ARBA" id="ARBA00023125"/>
    </source>
</evidence>
<dbReference type="PANTHER" id="PTHR30126:SF39">
    <property type="entry name" value="HTH-TYPE TRANSCRIPTIONAL REGULATOR CYSL"/>
    <property type="match status" value="1"/>
</dbReference>
<dbReference type="PANTHER" id="PTHR30126">
    <property type="entry name" value="HTH-TYPE TRANSCRIPTIONAL REGULATOR"/>
    <property type="match status" value="1"/>
</dbReference>
<proteinExistence type="inferred from homology"/>
<feature type="domain" description="HTH lysR-type" evidence="5">
    <location>
        <begin position="49"/>
        <end position="106"/>
    </location>
</feature>
<gene>
    <name evidence="6" type="ORF">BQ8794_200271</name>
</gene>
<name>A0A1R3V5X7_9HYPH</name>
<dbReference type="InterPro" id="IPR036388">
    <property type="entry name" value="WH-like_DNA-bd_sf"/>
</dbReference>
<dbReference type="InterPro" id="IPR005119">
    <property type="entry name" value="LysR_subst-bd"/>
</dbReference>
<accession>A0A1R3V5X7</accession>
<keyword evidence="3" id="KW-0238">DNA-binding</keyword>
<dbReference type="Gene3D" id="1.10.10.10">
    <property type="entry name" value="Winged helix-like DNA-binding domain superfamily/Winged helix DNA-binding domain"/>
    <property type="match status" value="1"/>
</dbReference>
<keyword evidence="4" id="KW-0804">Transcription</keyword>
<evidence type="ECO:0000313" key="6">
    <source>
        <dbReference type="EMBL" id="SIT55268.1"/>
    </source>
</evidence>
<dbReference type="SUPFAM" id="SSF53850">
    <property type="entry name" value="Periplasmic binding protein-like II"/>
    <property type="match status" value="1"/>
</dbReference>
<evidence type="ECO:0000313" key="7">
    <source>
        <dbReference type="Proteomes" id="UP000188388"/>
    </source>
</evidence>
<sequence>MNRPITFLPVASWPRFFSNSAGKIRTKQSIRLTICSCNSNRICFLILRMTLDQLRIFVAVAERGHMTKAAELLGISQSAASAAIRSLEQQHGVQLFNRVGRNIELAQTGRRFLPEAKAVLERAAAAHDVLEHVSQTITGSLSIAASQTIASYWLPRRLASFHEAYPAVRLSVTIGNTRQVETTVLDGTADFGLVEGRTESDILRRAKVDVDRLMLVVAHSHPEIAEVSRGHPDIRELRWIIREGGSGTREVLEDLARREGISFADLRIFLVLPSNEAVRQAVEAGAGATIISELVVERAVAEGSLRSVSIDLPKRDFAMITHRDRQASLAQMALKAHLGAKAGETVHG</sequence>
<dbReference type="FunFam" id="1.10.10.10:FF:000001">
    <property type="entry name" value="LysR family transcriptional regulator"/>
    <property type="match status" value="1"/>
</dbReference>
<dbReference type="InterPro" id="IPR000847">
    <property type="entry name" value="LysR_HTH_N"/>
</dbReference>
<dbReference type="GO" id="GO:0003700">
    <property type="term" value="F:DNA-binding transcription factor activity"/>
    <property type="evidence" value="ECO:0007669"/>
    <property type="project" value="InterPro"/>
</dbReference>
<evidence type="ECO:0000256" key="4">
    <source>
        <dbReference type="ARBA" id="ARBA00023163"/>
    </source>
</evidence>
<comment type="similarity">
    <text evidence="1">Belongs to the LysR transcriptional regulatory family.</text>
</comment>
<keyword evidence="7" id="KW-1185">Reference proteome</keyword>
<dbReference type="Proteomes" id="UP000188388">
    <property type="component" value="Unassembled WGS sequence"/>
</dbReference>